<dbReference type="EMBL" id="OIVN01000569">
    <property type="protein sequence ID" value="SPC82312.1"/>
    <property type="molecule type" value="Genomic_DNA"/>
</dbReference>
<evidence type="ECO:0000313" key="2">
    <source>
        <dbReference type="EMBL" id="SPC82312.1"/>
    </source>
</evidence>
<accession>A0A2N9F5A7</accession>
<evidence type="ECO:0000256" key="1">
    <source>
        <dbReference type="SAM" id="Phobius"/>
    </source>
</evidence>
<proteinExistence type="predicted"/>
<reference evidence="2" key="1">
    <citation type="submission" date="2018-02" db="EMBL/GenBank/DDBJ databases">
        <authorList>
            <person name="Cohen D.B."/>
            <person name="Kent A.D."/>
        </authorList>
    </citation>
    <scope>NUCLEOTIDE SEQUENCE</scope>
</reference>
<gene>
    <name evidence="2" type="ORF">FSB_LOCUS10194</name>
</gene>
<protein>
    <submittedName>
        <fullName evidence="2">Uncharacterized protein</fullName>
    </submittedName>
</protein>
<keyword evidence="1" id="KW-1133">Transmembrane helix</keyword>
<keyword evidence="1" id="KW-0472">Membrane</keyword>
<name>A0A2N9F5A7_FAGSY</name>
<feature type="transmembrane region" description="Helical" evidence="1">
    <location>
        <begin position="9"/>
        <end position="30"/>
    </location>
</feature>
<organism evidence="2">
    <name type="scientific">Fagus sylvatica</name>
    <name type="common">Beechnut</name>
    <dbReference type="NCBI Taxonomy" id="28930"/>
    <lineage>
        <taxon>Eukaryota</taxon>
        <taxon>Viridiplantae</taxon>
        <taxon>Streptophyta</taxon>
        <taxon>Embryophyta</taxon>
        <taxon>Tracheophyta</taxon>
        <taxon>Spermatophyta</taxon>
        <taxon>Magnoliopsida</taxon>
        <taxon>eudicotyledons</taxon>
        <taxon>Gunneridae</taxon>
        <taxon>Pentapetalae</taxon>
        <taxon>rosids</taxon>
        <taxon>fabids</taxon>
        <taxon>Fagales</taxon>
        <taxon>Fagaceae</taxon>
        <taxon>Fagus</taxon>
    </lineage>
</organism>
<keyword evidence="1" id="KW-0812">Transmembrane</keyword>
<sequence>MNARNGLKLLFAVGNVGVVVVNGMVVDWWLGLADLGVVVAWAC</sequence>
<dbReference type="AlphaFoldDB" id="A0A2N9F5A7"/>